<proteinExistence type="predicted"/>
<evidence type="ECO:0000313" key="2">
    <source>
        <dbReference type="Proteomes" id="UP001157502"/>
    </source>
</evidence>
<dbReference type="EMBL" id="CM055755">
    <property type="protein sequence ID" value="KAJ7990301.1"/>
    <property type="molecule type" value="Genomic_DNA"/>
</dbReference>
<sequence length="90" mass="9810">MTWVVLVVSLFLNRFGKQPPCVLCCCWFGSPTPESHGAEGMFLAVNAVSQTNLPKHLSKKLRPLSSQSLRLTPPGGGRPTVFTELEQGEV</sequence>
<reference evidence="1" key="1">
    <citation type="submission" date="2021-05" db="EMBL/GenBank/DDBJ databases">
        <authorList>
            <person name="Pan Q."/>
            <person name="Jouanno E."/>
            <person name="Zahm M."/>
            <person name="Klopp C."/>
            <person name="Cabau C."/>
            <person name="Louis A."/>
            <person name="Berthelot C."/>
            <person name="Parey E."/>
            <person name="Roest Crollius H."/>
            <person name="Montfort J."/>
            <person name="Robinson-Rechavi M."/>
            <person name="Bouchez O."/>
            <person name="Lampietro C."/>
            <person name="Lopez Roques C."/>
            <person name="Donnadieu C."/>
            <person name="Postlethwait J."/>
            <person name="Bobe J."/>
            <person name="Dillon D."/>
            <person name="Chandos A."/>
            <person name="von Hippel F."/>
            <person name="Guiguen Y."/>
        </authorList>
    </citation>
    <scope>NUCLEOTIDE SEQUENCE</scope>
    <source>
        <strain evidence="1">YG-Jan2019</strain>
    </source>
</reference>
<keyword evidence="2" id="KW-1185">Reference proteome</keyword>
<protein>
    <submittedName>
        <fullName evidence="1">Uncharacterized protein</fullName>
    </submittedName>
</protein>
<name>A0ACC2FG32_DALPE</name>
<comment type="caution">
    <text evidence="1">The sequence shown here is derived from an EMBL/GenBank/DDBJ whole genome shotgun (WGS) entry which is preliminary data.</text>
</comment>
<evidence type="ECO:0000313" key="1">
    <source>
        <dbReference type="EMBL" id="KAJ7990301.1"/>
    </source>
</evidence>
<accession>A0ACC2FG32</accession>
<dbReference type="Proteomes" id="UP001157502">
    <property type="component" value="Chromosome 28"/>
</dbReference>
<organism evidence="1 2">
    <name type="scientific">Dallia pectoralis</name>
    <name type="common">Alaska blackfish</name>
    <dbReference type="NCBI Taxonomy" id="75939"/>
    <lineage>
        <taxon>Eukaryota</taxon>
        <taxon>Metazoa</taxon>
        <taxon>Chordata</taxon>
        <taxon>Craniata</taxon>
        <taxon>Vertebrata</taxon>
        <taxon>Euteleostomi</taxon>
        <taxon>Actinopterygii</taxon>
        <taxon>Neopterygii</taxon>
        <taxon>Teleostei</taxon>
        <taxon>Protacanthopterygii</taxon>
        <taxon>Esociformes</taxon>
        <taxon>Umbridae</taxon>
        <taxon>Dallia</taxon>
    </lineage>
</organism>
<gene>
    <name evidence="1" type="ORF">DPEC_G00298890</name>
</gene>